<name>A0A7C4AT86_9BACT</name>
<evidence type="ECO:0000256" key="3">
    <source>
        <dbReference type="ARBA" id="ARBA00022989"/>
    </source>
</evidence>
<feature type="transmembrane region" description="Helical" evidence="5">
    <location>
        <begin position="21"/>
        <end position="39"/>
    </location>
</feature>
<dbReference type="EMBL" id="DTGT01000406">
    <property type="protein sequence ID" value="HGH62101.1"/>
    <property type="molecule type" value="Genomic_DNA"/>
</dbReference>
<comment type="caution">
    <text evidence="6">The sequence shown here is derived from an EMBL/GenBank/DDBJ whole genome shotgun (WGS) entry which is preliminary data.</text>
</comment>
<keyword evidence="3 5" id="KW-1133">Transmembrane helix</keyword>
<accession>A0A7C4AT86</accession>
<evidence type="ECO:0000256" key="5">
    <source>
        <dbReference type="SAM" id="Phobius"/>
    </source>
</evidence>
<dbReference type="PANTHER" id="PTHR33514">
    <property type="entry name" value="PROTEIN ABCI12, CHLOROPLASTIC"/>
    <property type="match status" value="1"/>
</dbReference>
<evidence type="ECO:0000313" key="6">
    <source>
        <dbReference type="EMBL" id="HGH62101.1"/>
    </source>
</evidence>
<comment type="subcellular location">
    <subcellularLocation>
        <location evidence="1">Membrane</location>
        <topology evidence="1">Multi-pass membrane protein</topology>
    </subcellularLocation>
</comment>
<feature type="transmembrane region" description="Helical" evidence="5">
    <location>
        <begin position="246"/>
        <end position="264"/>
    </location>
</feature>
<dbReference type="CDD" id="cd16914">
    <property type="entry name" value="EcfT"/>
    <property type="match status" value="1"/>
</dbReference>
<dbReference type="Pfam" id="PF02361">
    <property type="entry name" value="CbiQ"/>
    <property type="match status" value="1"/>
</dbReference>
<dbReference type="InterPro" id="IPR003339">
    <property type="entry name" value="ABC/ECF_trnsptr_transmembrane"/>
</dbReference>
<feature type="transmembrane region" description="Helical" evidence="5">
    <location>
        <begin position="45"/>
        <end position="63"/>
    </location>
</feature>
<dbReference type="AlphaFoldDB" id="A0A7C4AT86"/>
<feature type="transmembrane region" description="Helical" evidence="5">
    <location>
        <begin position="70"/>
        <end position="89"/>
    </location>
</feature>
<reference evidence="6" key="1">
    <citation type="journal article" date="2020" name="mSystems">
        <title>Genome- and Community-Level Interaction Insights into Carbon Utilization and Element Cycling Functions of Hydrothermarchaeota in Hydrothermal Sediment.</title>
        <authorList>
            <person name="Zhou Z."/>
            <person name="Liu Y."/>
            <person name="Xu W."/>
            <person name="Pan J."/>
            <person name="Luo Z.H."/>
            <person name="Li M."/>
        </authorList>
    </citation>
    <scope>NUCLEOTIDE SEQUENCE [LARGE SCALE GENOMIC DNA]</scope>
    <source>
        <strain evidence="6">SpSt-769</strain>
    </source>
</reference>
<sequence>MKSSDFLLGGYIPGTSFIHTMEPRVKLVSFLLLMIAVFVSSDSRTLILSGCMTVLVAFLANLGRRAWFAAFYRFSWLLMLAFVLNVVFYRHDAQIAATGITGPWSAAGLWRAISLTAQLSMGITLSVVLTATTMPTHLIKGMVALAQPLKKIGIPIDEAATITYLALRFTPILQEEIRAIVEAQKSRGIDFQSGGIVQRARALSSVLAPALQGTMRRSDKLAAAMEARGYRPGSPRAASLSPDATVLDACALVLSASLAFYAAFLRLV</sequence>
<keyword evidence="4 5" id="KW-0472">Membrane</keyword>
<evidence type="ECO:0000256" key="2">
    <source>
        <dbReference type="ARBA" id="ARBA00022692"/>
    </source>
</evidence>
<evidence type="ECO:0000256" key="4">
    <source>
        <dbReference type="ARBA" id="ARBA00023136"/>
    </source>
</evidence>
<dbReference type="GO" id="GO:0005886">
    <property type="term" value="C:plasma membrane"/>
    <property type="evidence" value="ECO:0007669"/>
    <property type="project" value="TreeGrafter"/>
</dbReference>
<protein>
    <submittedName>
        <fullName evidence="6">Energy-coupling factor transporter transmembrane protein EcfT</fullName>
    </submittedName>
</protein>
<proteinExistence type="predicted"/>
<gene>
    <name evidence="6" type="ORF">ENV54_12480</name>
</gene>
<evidence type="ECO:0000256" key="1">
    <source>
        <dbReference type="ARBA" id="ARBA00004141"/>
    </source>
</evidence>
<dbReference type="PANTHER" id="PTHR33514:SF13">
    <property type="entry name" value="PROTEIN ABCI12, CHLOROPLASTIC"/>
    <property type="match status" value="1"/>
</dbReference>
<feature type="transmembrane region" description="Helical" evidence="5">
    <location>
        <begin position="109"/>
        <end position="132"/>
    </location>
</feature>
<keyword evidence="2 5" id="KW-0812">Transmembrane</keyword>
<organism evidence="6">
    <name type="scientific">Desulfomonile tiedjei</name>
    <dbReference type="NCBI Taxonomy" id="2358"/>
    <lineage>
        <taxon>Bacteria</taxon>
        <taxon>Pseudomonadati</taxon>
        <taxon>Thermodesulfobacteriota</taxon>
        <taxon>Desulfomonilia</taxon>
        <taxon>Desulfomonilales</taxon>
        <taxon>Desulfomonilaceae</taxon>
        <taxon>Desulfomonile</taxon>
    </lineage>
</organism>